<gene>
    <name evidence="2" type="ORF">QR46_3778</name>
</gene>
<dbReference type="AlphaFoldDB" id="A0A132NQ86"/>
<proteinExistence type="predicted"/>
<dbReference type="OrthoDB" id="10253932at2759"/>
<feature type="region of interest" description="Disordered" evidence="1">
    <location>
        <begin position="849"/>
        <end position="903"/>
    </location>
</feature>
<dbReference type="EMBL" id="JXTI01000128">
    <property type="protein sequence ID" value="KWX12234.1"/>
    <property type="molecule type" value="Genomic_DNA"/>
</dbReference>
<feature type="region of interest" description="Disordered" evidence="1">
    <location>
        <begin position="327"/>
        <end position="348"/>
    </location>
</feature>
<organism evidence="2 3">
    <name type="scientific">Giardia duodenalis assemblage B</name>
    <dbReference type="NCBI Taxonomy" id="1394984"/>
    <lineage>
        <taxon>Eukaryota</taxon>
        <taxon>Metamonada</taxon>
        <taxon>Diplomonadida</taxon>
        <taxon>Hexamitidae</taxon>
        <taxon>Giardiinae</taxon>
        <taxon>Giardia</taxon>
    </lineage>
</organism>
<protein>
    <submittedName>
        <fullName evidence="2">Uncharacterized protein</fullName>
    </submittedName>
</protein>
<name>A0A132NQ86_GIAIN</name>
<feature type="compositionally biased region" description="Basic and acidic residues" evidence="1">
    <location>
        <begin position="894"/>
        <end position="903"/>
    </location>
</feature>
<evidence type="ECO:0000313" key="3">
    <source>
        <dbReference type="Proteomes" id="UP000070089"/>
    </source>
</evidence>
<feature type="compositionally biased region" description="Polar residues" evidence="1">
    <location>
        <begin position="173"/>
        <end position="199"/>
    </location>
</feature>
<comment type="caution">
    <text evidence="2">The sequence shown here is derived from an EMBL/GenBank/DDBJ whole genome shotgun (WGS) entry which is preliminary data.</text>
</comment>
<evidence type="ECO:0000256" key="1">
    <source>
        <dbReference type="SAM" id="MobiDB-lite"/>
    </source>
</evidence>
<dbReference type="Proteomes" id="UP000070089">
    <property type="component" value="Unassembled WGS sequence"/>
</dbReference>
<accession>A0A132NQ86</accession>
<dbReference type="VEuPathDB" id="GiardiaDB:QR46_3778"/>
<reference evidence="2 3" key="1">
    <citation type="journal article" date="2015" name="Mol. Biochem. Parasitol.">
        <title>Identification of polymorphic genes for use in assemblage B genotyping assays through comparative genomics of multiple assemblage B Giardia duodenalis isolates.</title>
        <authorList>
            <person name="Wielinga C."/>
            <person name="Thompson R.C."/>
            <person name="Monis P."/>
            <person name="Ryan U."/>
        </authorList>
    </citation>
    <scope>NUCLEOTIDE SEQUENCE [LARGE SCALE GENOMIC DNA]</scope>
    <source>
        <strain evidence="2 3">BAH15c1</strain>
    </source>
</reference>
<evidence type="ECO:0000313" key="2">
    <source>
        <dbReference type="EMBL" id="KWX12234.1"/>
    </source>
</evidence>
<feature type="region of interest" description="Disordered" evidence="1">
    <location>
        <begin position="170"/>
        <end position="229"/>
    </location>
</feature>
<sequence length="929" mass="102683">MTFSFNFDRMNNSRPVIQRYRSSGAVAVVTDTADPSQQHKVSLTKGIWIPEMAKNTNPQHGYYFDSAQPENIHTHKPISPSRRVISPSARSVEKFQALTNYILTSNRLQNNVHHSQISANMSHSTVRRPLVIDLDTPVEEKSSFPSSTEALIASGFRPDKLVSALANRKDEFQSQQSPEVRTANSRKVQSGAVQGQTERTITRGKSPIARPYAPQTRKSSIRKGSEHKPLGPIQQQRITFQFPSLLEIIPLFPASTILYFITDEAQSSFSDALQRASALKSVAYLRLYDALPIRNCPGVEDCTDYLSVQSKSTNAHIPIAPWISSIQKQHRGGPNGKYTSSPSRKLSPHLSRLTDDVTVNIHKSSAKQTAALVAAMKTMDGLTTASVTSGTLPEYLVSLIDTCLLAIQEDNTLCDPAESAENLKVDADISIRTIATMISRNLIGTIKQLLAESMAYTCGKTVVERQLLDSQRRETHMPTNSTVNRYISPAYTILNQLQSLANISMELTTELLELTTASKRPRTFAFLVHAASILCLVGPGIKDAFFTGQFMGQLADFTGRLLVDKVTFTQVNASSMLHISLAVLCRLNYSFGFVLLPYTTQALHTVFAELAKATTTLSSKYRSSPSCITHPLQPAGKAYHKVTRDNTVAIHAISKFVPQTDEERSVQTEYLEDLKAQGTTHQSGGPQGLTIHSLASLLYLHANAFHATLSFVTSSMSSGTHRAVASKALQHTINISGRILQWVSTMPPNTQKALYGKGAGLSPSTIYELRTLLLPNLYVEDWMLGLSKFELQFFKVEQLINIFLARLLNQVRRAMLITDQDLRTIALGLLRDPDAIHLLSDTLYTAQMSEPPHASAATTRGESEMGMDGTRERDDIGPGVYLNGNQDAQLPRETLSRDRTYDLEDRDSEKLADYFDDDSGDIPIDEGFI</sequence>